<organism evidence="1 2">
    <name type="scientific">Buttiauxella agrestis ATCC 33320</name>
    <dbReference type="NCBI Taxonomy" id="1006004"/>
    <lineage>
        <taxon>Bacteria</taxon>
        <taxon>Pseudomonadati</taxon>
        <taxon>Pseudomonadota</taxon>
        <taxon>Gammaproteobacteria</taxon>
        <taxon>Enterobacterales</taxon>
        <taxon>Enterobacteriaceae</taxon>
        <taxon>Buttiauxella</taxon>
    </lineage>
</organism>
<comment type="caution">
    <text evidence="1">The sequence shown here is derived from an EMBL/GenBank/DDBJ whole genome shotgun (WGS) entry which is preliminary data.</text>
</comment>
<sequence length="46" mass="5365">MHSLNGDNIHNTFIRLMDQAGKMAGNRDRNIKFENYLSKVETSFHL</sequence>
<keyword evidence="2" id="KW-1185">Reference proteome</keyword>
<dbReference type="AlphaFoldDB" id="A0A085G4A9"/>
<name>A0A085G4A9_9ENTR</name>
<gene>
    <name evidence="1" type="ORF">GBAG_3330</name>
</gene>
<accession>A0A085G4A9</accession>
<dbReference type="Proteomes" id="UP000028653">
    <property type="component" value="Unassembled WGS sequence"/>
</dbReference>
<evidence type="ECO:0000313" key="1">
    <source>
        <dbReference type="EMBL" id="KFC78554.1"/>
    </source>
</evidence>
<evidence type="ECO:0000313" key="2">
    <source>
        <dbReference type="Proteomes" id="UP000028653"/>
    </source>
</evidence>
<dbReference type="STRING" id="1006004.GBAG_3330"/>
<reference evidence="1 2" key="1">
    <citation type="submission" date="2014-05" db="EMBL/GenBank/DDBJ databases">
        <title>ATOL: Assembling a taxonomically balanced genome-scale reconstruction of the evolutionary history of the Enterobacteriaceae.</title>
        <authorList>
            <person name="Plunkett G.III."/>
            <person name="Neeno-Eckwall E.C."/>
            <person name="Glasner J.D."/>
            <person name="Perna N.T."/>
        </authorList>
    </citation>
    <scope>NUCLEOTIDE SEQUENCE [LARGE SCALE GENOMIC DNA]</scope>
    <source>
        <strain evidence="1 2">ATCC 33320</strain>
    </source>
</reference>
<dbReference type="EMBL" id="JMPI01000057">
    <property type="protein sequence ID" value="KFC78554.1"/>
    <property type="molecule type" value="Genomic_DNA"/>
</dbReference>
<protein>
    <submittedName>
        <fullName evidence="1">Uncharacterized protein</fullName>
    </submittedName>
</protein>
<proteinExistence type="predicted"/>